<dbReference type="SMART" id="SM00530">
    <property type="entry name" value="HTH_XRE"/>
    <property type="match status" value="1"/>
</dbReference>
<dbReference type="EMBL" id="BMOS01000034">
    <property type="protein sequence ID" value="GGN65005.1"/>
    <property type="molecule type" value="Genomic_DNA"/>
</dbReference>
<gene>
    <name evidence="4" type="primary">nprR</name>
    <name evidence="4" type="ORF">GCM10007971_33420</name>
</gene>
<dbReference type="Gene3D" id="1.10.260.40">
    <property type="entry name" value="lambda repressor-like DNA-binding domains"/>
    <property type="match status" value="1"/>
</dbReference>
<protein>
    <submittedName>
        <fullName evidence="4">Transcriptional regulator</fullName>
    </submittedName>
</protein>
<dbReference type="SUPFAM" id="SSF47413">
    <property type="entry name" value="lambda repressor-like DNA-binding domains"/>
    <property type="match status" value="1"/>
</dbReference>
<dbReference type="InterPro" id="IPR011990">
    <property type="entry name" value="TPR-like_helical_dom_sf"/>
</dbReference>
<evidence type="ECO:0000313" key="5">
    <source>
        <dbReference type="Proteomes" id="UP000624041"/>
    </source>
</evidence>
<dbReference type="SUPFAM" id="SSF48452">
    <property type="entry name" value="TPR-like"/>
    <property type="match status" value="1"/>
</dbReference>
<dbReference type="Pfam" id="PF01381">
    <property type="entry name" value="HTH_3"/>
    <property type="match status" value="1"/>
</dbReference>
<dbReference type="SMART" id="SM00028">
    <property type="entry name" value="TPR"/>
    <property type="match status" value="4"/>
</dbReference>
<keyword evidence="5" id="KW-1185">Reference proteome</keyword>
<dbReference type="Proteomes" id="UP000624041">
    <property type="component" value="Unassembled WGS sequence"/>
</dbReference>
<dbReference type="Gene3D" id="1.25.40.10">
    <property type="entry name" value="Tetratricopeptide repeat domain"/>
    <property type="match status" value="1"/>
</dbReference>
<dbReference type="AlphaFoldDB" id="A0A918D4T4"/>
<reference evidence="4" key="1">
    <citation type="journal article" date="2014" name="Int. J. Syst. Evol. Microbiol.">
        <title>Complete genome sequence of Corynebacterium casei LMG S-19264T (=DSM 44701T), isolated from a smear-ripened cheese.</title>
        <authorList>
            <consortium name="US DOE Joint Genome Institute (JGI-PGF)"/>
            <person name="Walter F."/>
            <person name="Albersmeier A."/>
            <person name="Kalinowski J."/>
            <person name="Ruckert C."/>
        </authorList>
    </citation>
    <scope>NUCLEOTIDE SEQUENCE</scope>
    <source>
        <strain evidence="4">JCM 17251</strain>
    </source>
</reference>
<dbReference type="RefSeq" id="WP_188859048.1">
    <property type="nucleotide sequence ID" value="NZ_BMOS01000034.1"/>
</dbReference>
<feature type="domain" description="HTH cro/C1-type" evidence="3">
    <location>
        <begin position="8"/>
        <end position="65"/>
    </location>
</feature>
<comment type="caution">
    <text evidence="4">The sequence shown here is derived from an EMBL/GenBank/DDBJ whole genome shotgun (WGS) entry which is preliminary data.</text>
</comment>
<evidence type="ECO:0000259" key="3">
    <source>
        <dbReference type="PROSITE" id="PS50943"/>
    </source>
</evidence>
<name>A0A918D4T4_9BACI</name>
<sequence>MIEIGSFIKMQRTKQKMTLGELAEGIVSVSYLSKIENLKTEASTHIIQLLCNRLGIELGQTMDDVIEEKCEEWFSMLFYNRQQDEITEAYKELQELMDTNLSGSMLLFEIHKIRYYLLLDKNNKALDQINKLNKMSTSFETRELYFWFKYRGNYYSQTGETAIALDKYLKAEELTRKLEVTEDEVADLHYTISITYSKLRHTLEAIEYANKALDTFMKKYHFMRCAQSHIVLGISYRRIKMYDKAIENYNLAKHLAGLNSNRELIQLTNQNLGYLYATKGENKEAIKYYLEIVDDKEIIVQDKVPALTELIKVYYDMEEFDKANEMIGDALELLKKHPKNRVYEFYHYVIWTYHHSINGEAKKFVNLVKDKFIPFLKKRKDHANTLIFATMLAKHYESIHKYKDATKYYKLANDSYKELSNI</sequence>
<accession>A0A918D4T4</accession>
<evidence type="ECO:0000256" key="1">
    <source>
        <dbReference type="ARBA" id="ARBA00022737"/>
    </source>
</evidence>
<dbReference type="InterPro" id="IPR019734">
    <property type="entry name" value="TPR_rpt"/>
</dbReference>
<dbReference type="PANTHER" id="PTHR44943">
    <property type="entry name" value="CELLULOSE SYNTHASE OPERON PROTEIN C"/>
    <property type="match status" value="1"/>
</dbReference>
<keyword evidence="1" id="KW-0677">Repeat</keyword>
<dbReference type="InterPro" id="IPR010982">
    <property type="entry name" value="Lambda_DNA-bd_dom_sf"/>
</dbReference>
<proteinExistence type="predicted"/>
<evidence type="ECO:0000313" key="4">
    <source>
        <dbReference type="EMBL" id="GGN65005.1"/>
    </source>
</evidence>
<dbReference type="GO" id="GO:0003677">
    <property type="term" value="F:DNA binding"/>
    <property type="evidence" value="ECO:0007669"/>
    <property type="project" value="InterPro"/>
</dbReference>
<keyword evidence="2" id="KW-0802">TPR repeat</keyword>
<dbReference type="CDD" id="cd00093">
    <property type="entry name" value="HTH_XRE"/>
    <property type="match status" value="1"/>
</dbReference>
<dbReference type="PANTHER" id="PTHR44943:SF4">
    <property type="entry name" value="TPR REPEAT-CONTAINING PROTEIN MJ0798"/>
    <property type="match status" value="1"/>
</dbReference>
<reference evidence="4" key="2">
    <citation type="submission" date="2020-09" db="EMBL/GenBank/DDBJ databases">
        <authorList>
            <person name="Sun Q."/>
            <person name="Ohkuma M."/>
        </authorList>
    </citation>
    <scope>NUCLEOTIDE SEQUENCE</scope>
    <source>
        <strain evidence="4">JCM 17251</strain>
    </source>
</reference>
<dbReference type="PROSITE" id="PS50943">
    <property type="entry name" value="HTH_CROC1"/>
    <property type="match status" value="1"/>
</dbReference>
<dbReference type="InterPro" id="IPR051685">
    <property type="entry name" value="Ycf3/AcsC/BcsC/TPR_MFPF"/>
</dbReference>
<dbReference type="InterPro" id="IPR001387">
    <property type="entry name" value="Cro/C1-type_HTH"/>
</dbReference>
<evidence type="ECO:0000256" key="2">
    <source>
        <dbReference type="ARBA" id="ARBA00022803"/>
    </source>
</evidence>
<organism evidence="4 5">
    <name type="scientific">Oceanobacillus indicireducens</name>
    <dbReference type="NCBI Taxonomy" id="1004261"/>
    <lineage>
        <taxon>Bacteria</taxon>
        <taxon>Bacillati</taxon>
        <taxon>Bacillota</taxon>
        <taxon>Bacilli</taxon>
        <taxon>Bacillales</taxon>
        <taxon>Bacillaceae</taxon>
        <taxon>Oceanobacillus</taxon>
    </lineage>
</organism>